<evidence type="ECO:0000256" key="1">
    <source>
        <dbReference type="SAM" id="Coils"/>
    </source>
</evidence>
<dbReference type="EMBL" id="CAJVPI010002052">
    <property type="protein sequence ID" value="CAG8634390.1"/>
    <property type="molecule type" value="Genomic_DNA"/>
</dbReference>
<reference evidence="3" key="1">
    <citation type="submission" date="2021-06" db="EMBL/GenBank/DDBJ databases">
        <authorList>
            <person name="Kallberg Y."/>
            <person name="Tangrot J."/>
            <person name="Rosling A."/>
        </authorList>
    </citation>
    <scope>NUCLEOTIDE SEQUENCE</scope>
    <source>
        <strain evidence="3">BR232B</strain>
    </source>
</reference>
<protein>
    <submittedName>
        <fullName evidence="3">9937_t:CDS:1</fullName>
    </submittedName>
</protein>
<feature type="compositionally biased region" description="Low complexity" evidence="2">
    <location>
        <begin position="878"/>
        <end position="890"/>
    </location>
</feature>
<feature type="compositionally biased region" description="Polar residues" evidence="2">
    <location>
        <begin position="983"/>
        <end position="1001"/>
    </location>
</feature>
<dbReference type="AlphaFoldDB" id="A0A9N9DC20"/>
<evidence type="ECO:0000313" key="3">
    <source>
        <dbReference type="EMBL" id="CAG8634390.1"/>
    </source>
</evidence>
<feature type="region of interest" description="Disordered" evidence="2">
    <location>
        <begin position="878"/>
        <end position="1001"/>
    </location>
</feature>
<comment type="caution">
    <text evidence="3">The sequence shown here is derived from an EMBL/GenBank/DDBJ whole genome shotgun (WGS) entry which is preliminary data.</text>
</comment>
<feature type="region of interest" description="Disordered" evidence="2">
    <location>
        <begin position="797"/>
        <end position="821"/>
    </location>
</feature>
<organism evidence="3 4">
    <name type="scientific">Paraglomus brasilianum</name>
    <dbReference type="NCBI Taxonomy" id="144538"/>
    <lineage>
        <taxon>Eukaryota</taxon>
        <taxon>Fungi</taxon>
        <taxon>Fungi incertae sedis</taxon>
        <taxon>Mucoromycota</taxon>
        <taxon>Glomeromycotina</taxon>
        <taxon>Glomeromycetes</taxon>
        <taxon>Paraglomerales</taxon>
        <taxon>Paraglomeraceae</taxon>
        <taxon>Paraglomus</taxon>
    </lineage>
</organism>
<name>A0A9N9DC20_9GLOM</name>
<accession>A0A9N9DC20</accession>
<keyword evidence="4" id="KW-1185">Reference proteome</keyword>
<gene>
    <name evidence="3" type="ORF">PBRASI_LOCUS9425</name>
</gene>
<feature type="compositionally biased region" description="Polar residues" evidence="2">
    <location>
        <begin position="891"/>
        <end position="974"/>
    </location>
</feature>
<feature type="coiled-coil region" evidence="1">
    <location>
        <begin position="730"/>
        <end position="780"/>
    </location>
</feature>
<evidence type="ECO:0000313" key="4">
    <source>
        <dbReference type="Proteomes" id="UP000789739"/>
    </source>
</evidence>
<dbReference type="OrthoDB" id="5597935at2759"/>
<keyword evidence="1" id="KW-0175">Coiled coil</keyword>
<feature type="compositionally biased region" description="Low complexity" evidence="2">
    <location>
        <begin position="807"/>
        <end position="821"/>
    </location>
</feature>
<proteinExistence type="predicted"/>
<feature type="compositionally biased region" description="Basic and acidic residues" evidence="2">
    <location>
        <begin position="797"/>
        <end position="806"/>
    </location>
</feature>
<evidence type="ECO:0000256" key="2">
    <source>
        <dbReference type="SAM" id="MobiDB-lite"/>
    </source>
</evidence>
<dbReference type="Proteomes" id="UP000789739">
    <property type="component" value="Unassembled WGS sequence"/>
</dbReference>
<sequence>MSNVYEAIKLLDSKEEKTALRALFTKDPEIEARAGRVLPTCEDNGEIVAYFKELLKPEAPVATGKMNRNKFLMRKLGKKINDAFPEGLPYVKPEPLLYTSGANWEYQPHPSLKHILRRELKNHYTNFLSGCFDKMMFPLYLFLSGAGTGKSRNANEFHQTAITCLSEPEDMELLTKIKEAWVFHVSYENGTTLRSEESSPYLAIGTRMLLQLLGEKMGLYKIIQTYEPADPEDVMTLVAKYHNRDLKDITVILVVDGMQQLMDNKDDGLKSESQFYQTLSSIADFAFKGIFVIPVCTSTITGPVEGTLKYSHRKRVYLPVASLEPPNYRQDHRLVPVFKDDEITKTLVEDCGGHGRALEALKDCLAGRNIEECNLNTLMNDLRLKLTERYRDAIFGSVDDARPIARAILTRRLLSLYKNVPKTNKTPDQFAGSGLIRFEQINSDSPQGYLTAPYVWLWIFVEVSNNQADPILRDWQFADYGEQRALIDPVSSLQAKSWQSFEKFVASFRCLKSAVIEEDELTTISEVHAGARLNGDIQFKNHNLQLEIARNQTDTKSENLTAREWNVDCYHSTVDVRRFKHCIINAPSSPSGDAFLSLDQPGTESPNEIHQYKQRQKPISQVAYEKEHKKSASENDFFILFTTAENCYIELPKRSGIVDGKVFRDYFGPFAGRAYKSIMAKFAPPICHKVKNIHTTSHRKLCRVNQINKERAKTIILIRPFENIVVANENSDVKAKNTKLKQDKEEIEARFVKLEQSDKENDLRAEIAKLRYDIEEIKLQTRVNTNEWDMPSFAEQSHLRGTEDISHSSTSSPLPVTSPSPIQNSSKLIANTTAVISKIEPISLEDKVINEFLDENHSNSNHQQKLTSITMSDIHVQSMSNSSPSLYNSMHNPNAQNNMDVDQYNQQNQSHDSQLTLPSSNTINNSASPTESLTSPSNNYLSESDPNTNTDINMTDSSNIVTNIDDTEGTQDWTPVSHKKLRTSSPSTNKPYTRASSSSKK</sequence>